<protein>
    <submittedName>
        <fullName evidence="6">Peptidase M75</fullName>
    </submittedName>
</protein>
<dbReference type="GO" id="GO:0030313">
    <property type="term" value="C:cell envelope"/>
    <property type="evidence" value="ECO:0007669"/>
    <property type="project" value="UniProtKB-SubCell"/>
</dbReference>
<reference evidence="7" key="1">
    <citation type="submission" date="2018-08" db="EMBL/GenBank/DDBJ databases">
        <title>Thalassotalea euphylliae genome.</title>
        <authorList>
            <person name="Summers S."/>
            <person name="Rice S.A."/>
            <person name="Freckelton M.L."/>
            <person name="Nedved B.T."/>
            <person name="Hadfield M.G."/>
        </authorList>
    </citation>
    <scope>NUCLEOTIDE SEQUENCE [LARGE SCALE GENOMIC DNA]</scope>
    <source>
        <strain evidence="7">H3</strain>
    </source>
</reference>
<evidence type="ECO:0000259" key="5">
    <source>
        <dbReference type="Pfam" id="PF09375"/>
    </source>
</evidence>
<feature type="region of interest" description="Disordered" evidence="3">
    <location>
        <begin position="35"/>
        <end position="54"/>
    </location>
</feature>
<dbReference type="InterPro" id="IPR018976">
    <property type="entry name" value="Imelysin-like"/>
</dbReference>
<dbReference type="InterPro" id="IPR038352">
    <property type="entry name" value="Imelysin_sf"/>
</dbReference>
<keyword evidence="2 4" id="KW-0732">Signal</keyword>
<dbReference type="Pfam" id="PF09375">
    <property type="entry name" value="Peptidase_M75"/>
    <property type="match status" value="1"/>
</dbReference>
<keyword evidence="7" id="KW-1185">Reference proteome</keyword>
<dbReference type="Gene3D" id="1.20.1420.20">
    <property type="entry name" value="M75 peptidase, HXXE motif"/>
    <property type="match status" value="1"/>
</dbReference>
<evidence type="ECO:0000313" key="7">
    <source>
        <dbReference type="Proteomes" id="UP000256899"/>
    </source>
</evidence>
<sequence>MSQSNISRLPKSSNKLSAITLAIVTSALLSACGEDTSAEAGPDFGGGNTQPPTQTEFNEQALIANLADNVITPTFQQFQQDAQAQASLVDAYCQAETAFEQLTVSEQAVADARLAAQNGWGTAMATWQQAELMQLGPLLENDSLLKNSIYSWPIVNSCAVDFDVVFFAEGTVNGQPYDITRRTPSRKGMAALEYLLFNEELADSCPTGSPDNWNNQTETYRKLARCNFAVEVANDIVNSSGELLNLWTGDNGYAQQLKTAGSAVSNIASEHDAVNRLSDAMFYLDTTTKDGKLATPLGLFANSCGSQACPEDVESGFANQSIEHVVNNLRGFEQLLTGKEGIGFTDYLIDVGDQATADSLTADVQAAIADAEAYQTSLADTLTSNEAQVAETHGKVKAITDTLKADFINSLALELPQTSAGDND</sequence>
<proteinExistence type="predicted"/>
<evidence type="ECO:0000256" key="1">
    <source>
        <dbReference type="ARBA" id="ARBA00004196"/>
    </source>
</evidence>
<evidence type="ECO:0000256" key="3">
    <source>
        <dbReference type="SAM" id="MobiDB-lite"/>
    </source>
</evidence>
<dbReference type="InterPro" id="IPR034984">
    <property type="entry name" value="Imelysin-like_IPPA"/>
</dbReference>
<accession>A0A3E0U452</accession>
<dbReference type="Proteomes" id="UP000256899">
    <property type="component" value="Unassembled WGS sequence"/>
</dbReference>
<feature type="domain" description="Imelysin-like" evidence="5">
    <location>
        <begin position="71"/>
        <end position="400"/>
    </location>
</feature>
<dbReference type="CDD" id="cd14659">
    <property type="entry name" value="Imelysin-like_IPPA"/>
    <property type="match status" value="1"/>
</dbReference>
<comment type="subcellular location">
    <subcellularLocation>
        <location evidence="1">Cell envelope</location>
    </subcellularLocation>
</comment>
<organism evidence="6 7">
    <name type="scientific">Thalassotalea euphylliae</name>
    <dbReference type="NCBI Taxonomy" id="1655234"/>
    <lineage>
        <taxon>Bacteria</taxon>
        <taxon>Pseudomonadati</taxon>
        <taxon>Pseudomonadota</taxon>
        <taxon>Gammaproteobacteria</taxon>
        <taxon>Alteromonadales</taxon>
        <taxon>Colwelliaceae</taxon>
        <taxon>Thalassotalea</taxon>
    </lineage>
</organism>
<evidence type="ECO:0000256" key="2">
    <source>
        <dbReference type="ARBA" id="ARBA00022729"/>
    </source>
</evidence>
<dbReference type="AlphaFoldDB" id="A0A3E0U452"/>
<evidence type="ECO:0000256" key="4">
    <source>
        <dbReference type="SAM" id="SignalP"/>
    </source>
</evidence>
<evidence type="ECO:0000313" key="6">
    <source>
        <dbReference type="EMBL" id="REL31569.1"/>
    </source>
</evidence>
<feature type="chain" id="PRO_5017683602" evidence="4">
    <location>
        <begin position="32"/>
        <end position="424"/>
    </location>
</feature>
<gene>
    <name evidence="6" type="ORF">DXX94_13025</name>
</gene>
<feature type="signal peptide" evidence="4">
    <location>
        <begin position="1"/>
        <end position="31"/>
    </location>
</feature>
<name>A0A3E0U452_9GAMM</name>
<dbReference type="RefSeq" id="WP_116016510.1">
    <property type="nucleotide sequence ID" value="NZ_QUOT01000001.1"/>
</dbReference>
<comment type="caution">
    <text evidence="6">The sequence shown here is derived from an EMBL/GenBank/DDBJ whole genome shotgun (WGS) entry which is preliminary data.</text>
</comment>
<dbReference type="EMBL" id="QUOT01000001">
    <property type="protein sequence ID" value="REL31569.1"/>
    <property type="molecule type" value="Genomic_DNA"/>
</dbReference>